<organism evidence="1 2">
    <name type="scientific">Datura stramonium</name>
    <name type="common">Jimsonweed</name>
    <name type="synonym">Common thornapple</name>
    <dbReference type="NCBI Taxonomy" id="4076"/>
    <lineage>
        <taxon>Eukaryota</taxon>
        <taxon>Viridiplantae</taxon>
        <taxon>Streptophyta</taxon>
        <taxon>Embryophyta</taxon>
        <taxon>Tracheophyta</taxon>
        <taxon>Spermatophyta</taxon>
        <taxon>Magnoliopsida</taxon>
        <taxon>eudicotyledons</taxon>
        <taxon>Gunneridae</taxon>
        <taxon>Pentapetalae</taxon>
        <taxon>asterids</taxon>
        <taxon>lamiids</taxon>
        <taxon>Solanales</taxon>
        <taxon>Solanaceae</taxon>
        <taxon>Solanoideae</taxon>
        <taxon>Datureae</taxon>
        <taxon>Datura</taxon>
    </lineage>
</organism>
<comment type="caution">
    <text evidence="1">The sequence shown here is derived from an EMBL/GenBank/DDBJ whole genome shotgun (WGS) entry which is preliminary data.</text>
</comment>
<name>A0ABS8SCE8_DATST</name>
<protein>
    <submittedName>
        <fullName evidence="1">Uncharacterized protein</fullName>
    </submittedName>
</protein>
<keyword evidence="2" id="KW-1185">Reference proteome</keyword>
<reference evidence="1 2" key="1">
    <citation type="journal article" date="2021" name="BMC Genomics">
        <title>Datura genome reveals duplications of psychoactive alkaloid biosynthetic genes and high mutation rate following tissue culture.</title>
        <authorList>
            <person name="Rajewski A."/>
            <person name="Carter-House D."/>
            <person name="Stajich J."/>
            <person name="Litt A."/>
        </authorList>
    </citation>
    <scope>NUCLEOTIDE SEQUENCE [LARGE SCALE GENOMIC DNA]</scope>
    <source>
        <strain evidence="1">AR-01</strain>
    </source>
</reference>
<sequence>MAFGTTLPHLREQQCSTQALLHEERREAPAMQRDTVHDAHPFLCDARCSAPFLPGCQQGNPFSTRKKSYKSQIISGGGGRVHDVPLLAEEYGHDALPLSPTHLCVMQLHALGCKSVAWPCVPACVAPC</sequence>
<accession>A0ABS8SCE8</accession>
<evidence type="ECO:0000313" key="2">
    <source>
        <dbReference type="Proteomes" id="UP000823775"/>
    </source>
</evidence>
<proteinExistence type="predicted"/>
<evidence type="ECO:0000313" key="1">
    <source>
        <dbReference type="EMBL" id="MCD7456454.1"/>
    </source>
</evidence>
<dbReference type="Proteomes" id="UP000823775">
    <property type="component" value="Unassembled WGS sequence"/>
</dbReference>
<dbReference type="EMBL" id="JACEIK010000403">
    <property type="protein sequence ID" value="MCD7456454.1"/>
    <property type="molecule type" value="Genomic_DNA"/>
</dbReference>
<gene>
    <name evidence="1" type="ORF">HAX54_031814</name>
</gene>